<evidence type="ECO:0000313" key="1">
    <source>
        <dbReference type="EMBL" id="QJA61489.1"/>
    </source>
</evidence>
<sequence>MPCIISRVKINKAKAEYIKSNGNGYKTLKAAGLAETTARHNVSPNNKLLKTVKAETAKELDNIGIVARLKRILALKLKLEESIFQDAVNDITLSREKKLQVINKTKDNIDLIIKNVRLLEGESTENININEAERAAKLSRIKSFLDTASTN</sequence>
<reference evidence="1" key="1">
    <citation type="submission" date="2020-03" db="EMBL/GenBank/DDBJ databases">
        <title>The deep terrestrial virosphere.</title>
        <authorList>
            <person name="Holmfeldt K."/>
            <person name="Nilsson E."/>
            <person name="Simone D."/>
            <person name="Lopez-Fernandez M."/>
            <person name="Wu X."/>
            <person name="de Brujin I."/>
            <person name="Lundin D."/>
            <person name="Andersson A."/>
            <person name="Bertilsson S."/>
            <person name="Dopson M."/>
        </authorList>
    </citation>
    <scope>NUCLEOTIDE SEQUENCE</scope>
    <source>
        <strain evidence="2">MM415A00651</strain>
        <strain evidence="1">MM415B00931</strain>
    </source>
</reference>
<name>A0A6M3IUW2_9ZZZZ</name>
<accession>A0A6M3IUW2</accession>
<dbReference type="EMBL" id="MT141443">
    <property type="protein sequence ID" value="QJA61489.1"/>
    <property type="molecule type" value="Genomic_DNA"/>
</dbReference>
<protein>
    <recommendedName>
        <fullName evidence="3">Terminase</fullName>
    </recommendedName>
</protein>
<evidence type="ECO:0008006" key="3">
    <source>
        <dbReference type="Google" id="ProtNLM"/>
    </source>
</evidence>
<dbReference type="EMBL" id="MT142436">
    <property type="protein sequence ID" value="QJA80810.1"/>
    <property type="molecule type" value="Genomic_DNA"/>
</dbReference>
<dbReference type="AlphaFoldDB" id="A0A6M3IUW2"/>
<organism evidence="1">
    <name type="scientific">viral metagenome</name>
    <dbReference type="NCBI Taxonomy" id="1070528"/>
    <lineage>
        <taxon>unclassified sequences</taxon>
        <taxon>metagenomes</taxon>
        <taxon>organismal metagenomes</taxon>
    </lineage>
</organism>
<evidence type="ECO:0000313" key="2">
    <source>
        <dbReference type="EMBL" id="QJA80810.1"/>
    </source>
</evidence>
<gene>
    <name evidence="2" type="ORF">MM415A00651_0023</name>
    <name evidence="1" type="ORF">MM415B00931_0010</name>
</gene>
<proteinExistence type="predicted"/>